<name>A0AAE3ZB00_9ACTN</name>
<proteinExistence type="predicted"/>
<evidence type="ECO:0008006" key="3">
    <source>
        <dbReference type="Google" id="ProtNLM"/>
    </source>
</evidence>
<keyword evidence="2" id="KW-1185">Reference proteome</keyword>
<reference evidence="1" key="1">
    <citation type="submission" date="2023-07" db="EMBL/GenBank/DDBJ databases">
        <title>Sequencing the genomes of 1000 actinobacteria strains.</title>
        <authorList>
            <person name="Klenk H.-P."/>
        </authorList>
    </citation>
    <scope>NUCLEOTIDE SEQUENCE</scope>
    <source>
        <strain evidence="1">DSM 45977</strain>
    </source>
</reference>
<accession>A0AAE3ZB00</accession>
<dbReference type="EMBL" id="JAVDXW010000001">
    <property type="protein sequence ID" value="MDR7300413.1"/>
    <property type="molecule type" value="Genomic_DNA"/>
</dbReference>
<dbReference type="Proteomes" id="UP001180845">
    <property type="component" value="Unassembled WGS sequence"/>
</dbReference>
<evidence type="ECO:0000313" key="2">
    <source>
        <dbReference type="Proteomes" id="UP001180845"/>
    </source>
</evidence>
<sequence length="310" mass="35985">MSPGSQRRISASAYQALRDALPVIVWYKRSFRQYLTTALRDHPELLYGVDFDLSKREVADEVVGRLMRTEDSYQSATLKLMLEVANTSSFHELQHLEDGEYWVKKAQTAVTQLKDQTRVYEELIMERERVAAERTEHAKHAELQRKFAGDLADLNSDFYSLSGKNEQPQERGRQFEVFLNRLFDLFDLQPRLSYVVNWEQIDGAFSFDTDDYIVEAKWTQGPIEVKEADHFAEKVRQKGKNALGLFVSIGGFSRGILDKYSRSTPFMTMDGMDLICVLEQRVRLDTMLRRKKRHANETGQCYFPANKLID</sequence>
<evidence type="ECO:0000313" key="1">
    <source>
        <dbReference type="EMBL" id="MDR7300413.1"/>
    </source>
</evidence>
<gene>
    <name evidence="1" type="ORF">JOF55_000594</name>
</gene>
<organism evidence="1 2">
    <name type="scientific">Haloactinomyces albus</name>
    <dbReference type="NCBI Taxonomy" id="1352928"/>
    <lineage>
        <taxon>Bacteria</taxon>
        <taxon>Bacillati</taxon>
        <taxon>Actinomycetota</taxon>
        <taxon>Actinomycetes</taxon>
        <taxon>Actinopolysporales</taxon>
        <taxon>Actinopolysporaceae</taxon>
        <taxon>Haloactinomyces</taxon>
    </lineage>
</organism>
<dbReference type="RefSeq" id="WP_310269137.1">
    <property type="nucleotide sequence ID" value="NZ_JAVDXW010000001.1"/>
</dbReference>
<protein>
    <recommendedName>
        <fullName evidence="3">Restriction endonuclease type IV Mrr domain-containing protein</fullName>
    </recommendedName>
</protein>
<comment type="caution">
    <text evidence="1">The sequence shown here is derived from an EMBL/GenBank/DDBJ whole genome shotgun (WGS) entry which is preliminary data.</text>
</comment>
<dbReference type="InterPro" id="IPR011335">
    <property type="entry name" value="Restrct_endonuc-II-like"/>
</dbReference>
<dbReference type="SUPFAM" id="SSF52980">
    <property type="entry name" value="Restriction endonuclease-like"/>
    <property type="match status" value="1"/>
</dbReference>
<dbReference type="AlphaFoldDB" id="A0AAE3ZB00"/>